<protein>
    <submittedName>
        <fullName evidence="7">Unnamed protein product</fullName>
    </submittedName>
</protein>
<keyword evidence="8" id="KW-1185">Reference proteome</keyword>
<sequence length="481" mass="54421">MTGPISFSHLYSKECNSRERTLLDSSLKYASDPSIAFLGGGLPRPEFFPWNEISASSPLPPFVNGITSHCTSIKGKHPKDSLATTIYKNQFSTGDAAADIELNRALQYSDSAGFSELVDFIKEHNKIVHHIPHGDWNVILTAGSTQSIDSTIRTFCDRGDYVILEEYSYPTSMENLKSMGLKFLSAPMDNNGIIPEKLREVLLHHKGKMPKFLYTVPTGQNPTGCVISDERKEHIYRIAQEFDFLIVEDDPYYFLQFDKYAANAEPSELSREEFVSSLTKSFLDFDCDGRVIRLESTSKVLAPGARVGWIVAQNSFLDAYVKLHEFTMFGVSGFSQTLLNGLFNRWGQNGYLDWLKGLRKEYTKKRNDATELIYKLFPMDITKFDPPSAGMFMMLKFDTSKHPEFEAKFNSDPIEVETHLYHEGIKNGCLMIPGSSFIVPGFTVESNEIFFRCAYAAPDYATLEKGLTRFSDVIKNEFKCK</sequence>
<dbReference type="InterPro" id="IPR015424">
    <property type="entry name" value="PyrdxlP-dep_Trfase"/>
</dbReference>
<accession>A0A9W6WE29</accession>
<dbReference type="GO" id="GO:0008793">
    <property type="term" value="F:aromatic-amino-acid transaminase activity"/>
    <property type="evidence" value="ECO:0007669"/>
    <property type="project" value="TreeGrafter"/>
</dbReference>
<dbReference type="Gene3D" id="3.40.640.10">
    <property type="entry name" value="Type I PLP-dependent aspartate aminotransferase-like (Major domain)"/>
    <property type="match status" value="1"/>
</dbReference>
<dbReference type="InterPro" id="IPR015421">
    <property type="entry name" value="PyrdxlP-dep_Trfase_major"/>
</dbReference>
<dbReference type="PANTHER" id="PTHR42790:SF21">
    <property type="entry name" value="AROMATIC_AMINOADIPATE AMINOTRANSFERASE 1"/>
    <property type="match status" value="1"/>
</dbReference>
<evidence type="ECO:0000256" key="2">
    <source>
        <dbReference type="ARBA" id="ARBA00007441"/>
    </source>
</evidence>
<dbReference type="GO" id="GO:0009074">
    <property type="term" value="P:aromatic amino acid family catabolic process"/>
    <property type="evidence" value="ECO:0007669"/>
    <property type="project" value="TreeGrafter"/>
</dbReference>
<comment type="similarity">
    <text evidence="2">Belongs to the class-I pyridoxal-phosphate-dependent aminotransferase family.</text>
</comment>
<dbReference type="InterPro" id="IPR004839">
    <property type="entry name" value="Aminotransferase_I/II_large"/>
</dbReference>
<evidence type="ECO:0000256" key="1">
    <source>
        <dbReference type="ARBA" id="ARBA00001933"/>
    </source>
</evidence>
<evidence type="ECO:0000313" key="8">
    <source>
        <dbReference type="Proteomes" id="UP001165120"/>
    </source>
</evidence>
<gene>
    <name evidence="7" type="ORF">Cboi02_000104000</name>
</gene>
<feature type="domain" description="Aminotransferase class I/classII large" evidence="6">
    <location>
        <begin position="108"/>
        <end position="469"/>
    </location>
</feature>
<evidence type="ECO:0000313" key="7">
    <source>
        <dbReference type="EMBL" id="GME67660.1"/>
    </source>
</evidence>
<dbReference type="GO" id="GO:0006571">
    <property type="term" value="P:tyrosine biosynthetic process"/>
    <property type="evidence" value="ECO:0007669"/>
    <property type="project" value="TreeGrafter"/>
</dbReference>
<dbReference type="EMBL" id="BSXN01000220">
    <property type="protein sequence ID" value="GME67660.1"/>
    <property type="molecule type" value="Genomic_DNA"/>
</dbReference>
<keyword evidence="5" id="KW-0663">Pyridoxal phosphate</keyword>
<dbReference type="GO" id="GO:0030170">
    <property type="term" value="F:pyridoxal phosphate binding"/>
    <property type="evidence" value="ECO:0007669"/>
    <property type="project" value="InterPro"/>
</dbReference>
<evidence type="ECO:0000256" key="3">
    <source>
        <dbReference type="ARBA" id="ARBA00022576"/>
    </source>
</evidence>
<reference evidence="7" key="1">
    <citation type="submission" date="2023-04" db="EMBL/GenBank/DDBJ databases">
        <title>Candida boidinii NBRC 10035.</title>
        <authorList>
            <person name="Ichikawa N."/>
            <person name="Sato H."/>
            <person name="Tonouchi N."/>
        </authorList>
    </citation>
    <scope>NUCLEOTIDE SEQUENCE</scope>
    <source>
        <strain evidence="7">NBRC 10035</strain>
    </source>
</reference>
<dbReference type="GO" id="GO:0047536">
    <property type="term" value="F:2-aminoadipate transaminase activity"/>
    <property type="evidence" value="ECO:0007669"/>
    <property type="project" value="TreeGrafter"/>
</dbReference>
<evidence type="ECO:0000256" key="5">
    <source>
        <dbReference type="ARBA" id="ARBA00022898"/>
    </source>
</evidence>
<dbReference type="InterPro" id="IPR050859">
    <property type="entry name" value="Class-I_PLP-dep_aminotransf"/>
</dbReference>
<comment type="caution">
    <text evidence="7">The sequence shown here is derived from an EMBL/GenBank/DDBJ whole genome shotgun (WGS) entry which is preliminary data.</text>
</comment>
<dbReference type="Proteomes" id="UP001165120">
    <property type="component" value="Unassembled WGS sequence"/>
</dbReference>
<keyword evidence="4" id="KW-0808">Transferase</keyword>
<organism evidence="7 8">
    <name type="scientific">Candida boidinii</name>
    <name type="common">Yeast</name>
    <dbReference type="NCBI Taxonomy" id="5477"/>
    <lineage>
        <taxon>Eukaryota</taxon>
        <taxon>Fungi</taxon>
        <taxon>Dikarya</taxon>
        <taxon>Ascomycota</taxon>
        <taxon>Saccharomycotina</taxon>
        <taxon>Pichiomycetes</taxon>
        <taxon>Pichiales</taxon>
        <taxon>Pichiaceae</taxon>
        <taxon>Ogataea</taxon>
        <taxon>Ogataea/Candida clade</taxon>
    </lineage>
</organism>
<dbReference type="AlphaFoldDB" id="A0A9W6WE29"/>
<dbReference type="SUPFAM" id="SSF53383">
    <property type="entry name" value="PLP-dependent transferases"/>
    <property type="match status" value="1"/>
</dbReference>
<evidence type="ECO:0000256" key="4">
    <source>
        <dbReference type="ARBA" id="ARBA00022679"/>
    </source>
</evidence>
<dbReference type="GO" id="GO:0019878">
    <property type="term" value="P:lysine biosynthetic process via aminoadipic acid"/>
    <property type="evidence" value="ECO:0007669"/>
    <property type="project" value="TreeGrafter"/>
</dbReference>
<dbReference type="Pfam" id="PF00155">
    <property type="entry name" value="Aminotran_1_2"/>
    <property type="match status" value="1"/>
</dbReference>
<dbReference type="CDD" id="cd00609">
    <property type="entry name" value="AAT_like"/>
    <property type="match status" value="1"/>
</dbReference>
<dbReference type="PANTHER" id="PTHR42790">
    <property type="entry name" value="AMINOTRANSFERASE"/>
    <property type="match status" value="1"/>
</dbReference>
<comment type="cofactor">
    <cofactor evidence="1">
        <name>pyridoxal 5'-phosphate</name>
        <dbReference type="ChEBI" id="CHEBI:597326"/>
    </cofactor>
</comment>
<evidence type="ECO:0000259" key="6">
    <source>
        <dbReference type="Pfam" id="PF00155"/>
    </source>
</evidence>
<name>A0A9W6WE29_CANBO</name>
<proteinExistence type="inferred from homology"/>
<keyword evidence="3" id="KW-0032">Aminotransferase</keyword>